<proteinExistence type="predicted"/>
<gene>
    <name evidence="1" type="ORF">UFOPK2143_01160</name>
</gene>
<name>A0A6J6KLZ7_9ZZZZ</name>
<dbReference type="AlphaFoldDB" id="A0A6J6KLZ7"/>
<dbReference type="EMBL" id="CAEZVV010000077">
    <property type="protein sequence ID" value="CAB4648929.1"/>
    <property type="molecule type" value="Genomic_DNA"/>
</dbReference>
<evidence type="ECO:0000313" key="1">
    <source>
        <dbReference type="EMBL" id="CAB4648929.1"/>
    </source>
</evidence>
<accession>A0A6J6KLZ7</accession>
<organism evidence="1">
    <name type="scientific">freshwater metagenome</name>
    <dbReference type="NCBI Taxonomy" id="449393"/>
    <lineage>
        <taxon>unclassified sequences</taxon>
        <taxon>metagenomes</taxon>
        <taxon>ecological metagenomes</taxon>
    </lineage>
</organism>
<reference evidence="1" key="1">
    <citation type="submission" date="2020-05" db="EMBL/GenBank/DDBJ databases">
        <authorList>
            <person name="Chiriac C."/>
            <person name="Salcher M."/>
            <person name="Ghai R."/>
            <person name="Kavagutti S V."/>
        </authorList>
    </citation>
    <scope>NUCLEOTIDE SEQUENCE</scope>
</reference>
<sequence>MSRILSRISMLTGQISSHALHEVQAQTSSGVTRSKRELAEMVMSATTPSGGDTCGVPVAAITSPDLRTISRGSSDLPVACAGHTDVQRPHMVQASRSSNCFQVKSSMVDAPNDSSSVSMRFGIGFIAPLGRSRSFRYMFSGEVNMCRSIVTGRITRNAKNVRTWRIHHT</sequence>
<protein>
    <submittedName>
        <fullName evidence="1">Unannotated protein</fullName>
    </submittedName>
</protein>